<accession>A0A1T4LRF6</accession>
<proteinExistence type="predicted"/>
<reference evidence="4" key="1">
    <citation type="submission" date="2017-02" db="EMBL/GenBank/DDBJ databases">
        <authorList>
            <person name="Varghese N."/>
            <person name="Submissions S."/>
        </authorList>
    </citation>
    <scope>NUCLEOTIDE SEQUENCE [LARGE SCALE GENOMIC DNA]</scope>
    <source>
        <strain evidence="4">ATCC 51356</strain>
    </source>
</reference>
<protein>
    <recommendedName>
        <fullName evidence="5">Leucine rich repeat-containing protein</fullName>
    </recommendedName>
</protein>
<dbReference type="AlphaFoldDB" id="A0A1T4LRF6"/>
<evidence type="ECO:0000313" key="4">
    <source>
        <dbReference type="Proteomes" id="UP000190121"/>
    </source>
</evidence>
<dbReference type="SUPFAM" id="SSF52058">
    <property type="entry name" value="L domain-like"/>
    <property type="match status" value="1"/>
</dbReference>
<dbReference type="EMBL" id="FUXE01000004">
    <property type="protein sequence ID" value="SJZ57227.1"/>
    <property type="molecule type" value="Genomic_DNA"/>
</dbReference>
<dbReference type="Gene3D" id="3.80.10.10">
    <property type="entry name" value="Ribonuclease Inhibitor"/>
    <property type="match status" value="2"/>
</dbReference>
<evidence type="ECO:0000256" key="2">
    <source>
        <dbReference type="ARBA" id="ARBA00022737"/>
    </source>
</evidence>
<evidence type="ECO:0000313" key="3">
    <source>
        <dbReference type="EMBL" id="SJZ57227.1"/>
    </source>
</evidence>
<keyword evidence="2" id="KW-0677">Repeat</keyword>
<dbReference type="OrthoDB" id="1014919at2"/>
<keyword evidence="1" id="KW-0433">Leucine-rich repeat</keyword>
<sequence length="581" mass="65283">MKRKIDQFILFLFLSGISLLSYGQEESVITITNSKGYAQRAILNIEANGPVVIEGATGTFENAKDVEYTYNEGQNQIIIKGDITRFECLKNSITDIAFEKCNNLKYINCSENIYIQSLDVNECPNLDSLFCYQNKIATLNLDKATNLSVINCSMNQIASLDLSKHKKIKAIFCFKNKKLKELTYPEEDIVEVISCFNSSIGALNVTGRKKLRSLACNNNKLTEMNIAGCSALVRLHAGGNKLREIVFGDNPILTDLQCENNQIAHIDLSALPALKKLFIYKNQLTSIDLSHSPNLEILSTFENKLTEIDLTKVPLLKELYVYDNLLTELDVTPTPLLTTLHLGGNNISSIDVSTLEDLETLFVYNNQLQELDLSNNKNLNSIELYGNKINSAAMTRLIYSLSSPTGTTLFMVREEGEREQNVCNARHVEYLKEKNWDVRHLKNDIPKLYNGSEVDETSFWIKIEQTENGKLAAKDLSIDLSQVQANTAVEFMATPDKHYKLVDLTVNDKSIFPSLTLTVTEHATVRPWFGVCTGVETISNEDAFGEQVAIFDVMGNKLNQLQSGINIVVYKNGRTQKIYKK</sequence>
<evidence type="ECO:0000256" key="1">
    <source>
        <dbReference type="ARBA" id="ARBA00022614"/>
    </source>
</evidence>
<dbReference type="GO" id="GO:0035591">
    <property type="term" value="F:signaling adaptor activity"/>
    <property type="evidence" value="ECO:0007669"/>
    <property type="project" value="TreeGrafter"/>
</dbReference>
<dbReference type="Proteomes" id="UP000190121">
    <property type="component" value="Unassembled WGS sequence"/>
</dbReference>
<dbReference type="InterPro" id="IPR032675">
    <property type="entry name" value="LRR_dom_sf"/>
</dbReference>
<dbReference type="PANTHER" id="PTHR47566:SF1">
    <property type="entry name" value="PROTEIN NUD1"/>
    <property type="match status" value="1"/>
</dbReference>
<dbReference type="InterPro" id="IPR052574">
    <property type="entry name" value="CDIRP"/>
</dbReference>
<dbReference type="PANTHER" id="PTHR47566">
    <property type="match status" value="1"/>
</dbReference>
<dbReference type="RefSeq" id="WP_078736456.1">
    <property type="nucleotide sequence ID" value="NZ_FUXE01000004.1"/>
</dbReference>
<name>A0A1T4LRF6_9PORP</name>
<gene>
    <name evidence="3" type="ORF">SAMN02745171_00495</name>
</gene>
<keyword evidence="4" id="KW-1185">Reference proteome</keyword>
<evidence type="ECO:0008006" key="5">
    <source>
        <dbReference type="Google" id="ProtNLM"/>
    </source>
</evidence>
<organism evidence="3 4">
    <name type="scientific">Porphyromonas circumdentaria</name>
    <dbReference type="NCBI Taxonomy" id="29524"/>
    <lineage>
        <taxon>Bacteria</taxon>
        <taxon>Pseudomonadati</taxon>
        <taxon>Bacteroidota</taxon>
        <taxon>Bacteroidia</taxon>
        <taxon>Bacteroidales</taxon>
        <taxon>Porphyromonadaceae</taxon>
        <taxon>Porphyromonas</taxon>
    </lineage>
</organism>